<dbReference type="Pfam" id="PF00041">
    <property type="entry name" value="fn3"/>
    <property type="match status" value="3"/>
</dbReference>
<dbReference type="InterPro" id="IPR013783">
    <property type="entry name" value="Ig-like_fold"/>
</dbReference>
<feature type="domain" description="Kringle" evidence="4">
    <location>
        <begin position="59"/>
        <end position="137"/>
    </location>
</feature>
<dbReference type="Gene3D" id="2.170.300.10">
    <property type="entry name" value="Tie2 ligand-binding domain superfamily"/>
    <property type="match status" value="2"/>
</dbReference>
<dbReference type="CDD" id="cd00108">
    <property type="entry name" value="KR"/>
    <property type="match status" value="1"/>
</dbReference>
<dbReference type="AlphaFoldDB" id="A0A433TR30"/>
<protein>
    <submittedName>
        <fullName evidence="6">Uncharacterized protein</fullName>
    </submittedName>
</protein>
<dbReference type="OrthoDB" id="6144115at2759"/>
<gene>
    <name evidence="6" type="ORF">EGW08_008195</name>
</gene>
<feature type="non-terminal residue" evidence="6">
    <location>
        <position position="753"/>
    </location>
</feature>
<dbReference type="SMART" id="SM00130">
    <property type="entry name" value="KR"/>
    <property type="match status" value="1"/>
</dbReference>
<dbReference type="SMART" id="SM00060">
    <property type="entry name" value="FN3"/>
    <property type="match status" value="4"/>
</dbReference>
<keyword evidence="7" id="KW-1185">Reference proteome</keyword>
<reference evidence="6 7" key="1">
    <citation type="submission" date="2019-01" db="EMBL/GenBank/DDBJ databases">
        <title>A draft genome assembly of the solar-powered sea slug Elysia chlorotica.</title>
        <authorList>
            <person name="Cai H."/>
            <person name="Li Q."/>
            <person name="Fang X."/>
            <person name="Li J."/>
            <person name="Curtis N.E."/>
            <person name="Altenburger A."/>
            <person name="Shibata T."/>
            <person name="Feng M."/>
            <person name="Maeda T."/>
            <person name="Schwartz J.A."/>
            <person name="Shigenobu S."/>
            <person name="Lundholm N."/>
            <person name="Nishiyama T."/>
            <person name="Yang H."/>
            <person name="Hasebe M."/>
            <person name="Li S."/>
            <person name="Pierce S.K."/>
            <person name="Wang J."/>
        </authorList>
    </citation>
    <scope>NUCLEOTIDE SEQUENCE [LARGE SCALE GENOMIC DNA]</scope>
    <source>
        <strain evidence="6">EC2010</strain>
        <tissue evidence="6">Whole organism of an adult</tissue>
    </source>
</reference>
<keyword evidence="2" id="KW-1015">Disulfide bond</keyword>
<dbReference type="STRING" id="188477.A0A433TR30"/>
<organism evidence="6 7">
    <name type="scientific">Elysia chlorotica</name>
    <name type="common">Eastern emerald elysia</name>
    <name type="synonym">Sea slug</name>
    <dbReference type="NCBI Taxonomy" id="188477"/>
    <lineage>
        <taxon>Eukaryota</taxon>
        <taxon>Metazoa</taxon>
        <taxon>Spiralia</taxon>
        <taxon>Lophotrochozoa</taxon>
        <taxon>Mollusca</taxon>
        <taxon>Gastropoda</taxon>
        <taxon>Heterobranchia</taxon>
        <taxon>Euthyneura</taxon>
        <taxon>Panpulmonata</taxon>
        <taxon>Sacoglossa</taxon>
        <taxon>Placobranchoidea</taxon>
        <taxon>Plakobranchidae</taxon>
        <taxon>Elysia</taxon>
    </lineage>
</organism>
<comment type="caution">
    <text evidence="6">The sequence shown here is derived from an EMBL/GenBank/DDBJ whole genome shotgun (WGS) entry which is preliminary data.</text>
</comment>
<dbReference type="EMBL" id="RQTK01000220">
    <property type="protein sequence ID" value="RUS84017.1"/>
    <property type="molecule type" value="Genomic_DNA"/>
</dbReference>
<dbReference type="SUPFAM" id="SSF49265">
    <property type="entry name" value="Fibronectin type III"/>
    <property type="match status" value="2"/>
</dbReference>
<dbReference type="InterPro" id="IPR013806">
    <property type="entry name" value="Kringle-like"/>
</dbReference>
<evidence type="ECO:0000259" key="4">
    <source>
        <dbReference type="PROSITE" id="PS50070"/>
    </source>
</evidence>
<dbReference type="SUPFAM" id="SSF57440">
    <property type="entry name" value="Kringle-like"/>
    <property type="match status" value="1"/>
</dbReference>
<feature type="domain" description="Fibronectin type-III" evidence="5">
    <location>
        <begin position="449"/>
        <end position="555"/>
    </location>
</feature>
<evidence type="ECO:0000259" key="5">
    <source>
        <dbReference type="PROSITE" id="PS50853"/>
    </source>
</evidence>
<dbReference type="PANTHER" id="PTHR26391">
    <property type="entry name" value="INACTIVE TYROSINE-PROTEIN KINASE 7"/>
    <property type="match status" value="1"/>
</dbReference>
<dbReference type="PANTHER" id="PTHR26391:SF18">
    <property type="entry name" value="PROTEIN KINASE RECEPTOR TIE-1, PUTATIVE-RELATED"/>
    <property type="match status" value="1"/>
</dbReference>
<proteinExistence type="predicted"/>
<feature type="domain" description="Fibronectin type-III" evidence="5">
    <location>
        <begin position="331"/>
        <end position="438"/>
    </location>
</feature>
<evidence type="ECO:0000256" key="1">
    <source>
        <dbReference type="ARBA" id="ARBA00022572"/>
    </source>
</evidence>
<dbReference type="PROSITE" id="PS50853">
    <property type="entry name" value="FN3"/>
    <property type="match status" value="4"/>
</dbReference>
<dbReference type="Gene3D" id="2.60.40.10">
    <property type="entry name" value="Immunoglobulins"/>
    <property type="match status" value="4"/>
</dbReference>
<feature type="non-terminal residue" evidence="6">
    <location>
        <position position="1"/>
    </location>
</feature>
<dbReference type="CDD" id="cd00063">
    <property type="entry name" value="FN3"/>
    <property type="match status" value="4"/>
</dbReference>
<keyword evidence="1 3" id="KW-0420">Kringle</keyword>
<evidence type="ECO:0000256" key="3">
    <source>
        <dbReference type="PROSITE-ProRule" id="PRU00121"/>
    </source>
</evidence>
<dbReference type="InterPro" id="IPR000001">
    <property type="entry name" value="Kringle"/>
</dbReference>
<dbReference type="InterPro" id="IPR036116">
    <property type="entry name" value="FN3_sf"/>
</dbReference>
<evidence type="ECO:0000313" key="6">
    <source>
        <dbReference type="EMBL" id="RUS84017.1"/>
    </source>
</evidence>
<accession>A0A433TR30</accession>
<name>A0A433TR30_ELYCH</name>
<dbReference type="Gene3D" id="2.40.20.10">
    <property type="entry name" value="Plasminogen Kringle 4"/>
    <property type="match status" value="1"/>
</dbReference>
<dbReference type="PROSITE" id="PS50070">
    <property type="entry name" value="KRINGLE_2"/>
    <property type="match status" value="1"/>
</dbReference>
<comment type="caution">
    <text evidence="3">Lacks conserved residue(s) required for the propagation of feature annotation.</text>
</comment>
<dbReference type="Pfam" id="PF00051">
    <property type="entry name" value="Kringle"/>
    <property type="match status" value="1"/>
</dbReference>
<dbReference type="InterPro" id="IPR003961">
    <property type="entry name" value="FN3_dom"/>
</dbReference>
<dbReference type="Proteomes" id="UP000271974">
    <property type="component" value="Unassembled WGS sequence"/>
</dbReference>
<dbReference type="InterPro" id="IPR038178">
    <property type="entry name" value="Kringle_sf"/>
</dbReference>
<sequence length="753" mass="84757">ERRQLAENECASGYFGYNCFFRCRCSGGQACHKTTGACPTGCQQGFWGRSCQLENICYYNGRANAYMGTLAYSNSRSRCQRWDSTVPHYHDYKPHRFPDRAYPENYCRTTSGDSDKPWCYIIEYSSDSWENCAVKDCVCPAGFFGYNCQHECHCKDISQCNSTTGSCGTGCAEGWQGMSCQTVKSCPPNRYGWNCENTCQCENPAHCRRFLGPTTNCMCRPGFFNPPSCEPVTPPIIEEFSHERFYDGEPMLFSCTVKSIPPLERSEIMLLGPSEKRISFVDTNVTSGIVRTNMFQVDSVSANEQYSCVVNGLSGEARRILESNVREKPRMSRPPIVESKSDTSIHLAWRQWDKTRGDTGDGDILSYSVFYSATDSNHKPKKAGGPYYTNCSPECKFIIKDLMPNTEYNIFITTEINHAQGQGPPGPEIQVHTNCGPPSAAPVITKQTVGRTPGSHDTQGIFHMTLEWEDPARDTFGCDRIEKYILKLQETSERRDGPGLTRRNPVEISGTISERRYTLRNLQPLTEYCVVMLMENNAKLRSPDTMQKCQKTEEIEPSPPRNLRVDEVEAREAKLSWLAPESPNGFLKGYELLKTVGEHENEWREYIQYIGPRMEFTMRPLSPGTYYRIRIVAENGAGRSKSSNVVEFETLKEPPGPAEDLNKTSVGLTEIGLSWSKPKQPNGGSLSYFVTYKAVGQQQEMISEEIVGGSRPKLQYQLTGLKFGTVYKIQVTAKNEKGSGRPSNTIEVMTLKP</sequence>
<feature type="domain" description="Fibronectin type-III" evidence="5">
    <location>
        <begin position="559"/>
        <end position="653"/>
    </location>
</feature>
<feature type="domain" description="Fibronectin type-III" evidence="5">
    <location>
        <begin position="657"/>
        <end position="753"/>
    </location>
</feature>
<evidence type="ECO:0000313" key="7">
    <source>
        <dbReference type="Proteomes" id="UP000271974"/>
    </source>
</evidence>
<evidence type="ECO:0000256" key="2">
    <source>
        <dbReference type="ARBA" id="ARBA00023157"/>
    </source>
</evidence>